<feature type="transmembrane region" description="Helical" evidence="1">
    <location>
        <begin position="95"/>
        <end position="112"/>
    </location>
</feature>
<evidence type="ECO:0000256" key="1">
    <source>
        <dbReference type="SAM" id="Phobius"/>
    </source>
</evidence>
<feature type="transmembrane region" description="Helical" evidence="1">
    <location>
        <begin position="336"/>
        <end position="354"/>
    </location>
</feature>
<evidence type="ECO:0000313" key="2">
    <source>
        <dbReference type="EMBL" id="TVT51871.1"/>
    </source>
</evidence>
<proteinExistence type="predicted"/>
<reference evidence="2 3" key="1">
    <citation type="submission" date="2019-07" db="EMBL/GenBank/DDBJ databases">
        <title>The pathways for chlorine oxyanion respiration interact through the shared metabolite chlorate.</title>
        <authorList>
            <person name="Barnum T.P."/>
            <person name="Cheng Y."/>
            <person name="Hill K.A."/>
            <person name="Lucas L.N."/>
            <person name="Carlson H.K."/>
            <person name="Coates J.D."/>
        </authorList>
    </citation>
    <scope>NUCLEOTIDE SEQUENCE [LARGE SCALE GENOMIC DNA]</scope>
    <source>
        <strain evidence="2">BK-3</strain>
    </source>
</reference>
<feature type="transmembrane region" description="Helical" evidence="1">
    <location>
        <begin position="180"/>
        <end position="198"/>
    </location>
</feature>
<keyword evidence="1" id="KW-0812">Transmembrane</keyword>
<keyword evidence="1" id="KW-0472">Membrane</keyword>
<keyword evidence="1" id="KW-1133">Transmembrane helix</keyword>
<feature type="transmembrane region" description="Helical" evidence="1">
    <location>
        <begin position="269"/>
        <end position="291"/>
    </location>
</feature>
<feature type="transmembrane region" description="Helical" evidence="1">
    <location>
        <begin position="72"/>
        <end position="89"/>
    </location>
</feature>
<gene>
    <name evidence="2" type="ORF">FHK82_14740</name>
</gene>
<accession>A0A558CSW2</accession>
<feature type="transmembrane region" description="Helical" evidence="1">
    <location>
        <begin position="150"/>
        <end position="168"/>
    </location>
</feature>
<organism evidence="2 3">
    <name type="scientific">Sedimenticola thiotaurini</name>
    <dbReference type="NCBI Taxonomy" id="1543721"/>
    <lineage>
        <taxon>Bacteria</taxon>
        <taxon>Pseudomonadati</taxon>
        <taxon>Pseudomonadota</taxon>
        <taxon>Gammaproteobacteria</taxon>
        <taxon>Chromatiales</taxon>
        <taxon>Sedimenticolaceae</taxon>
        <taxon>Sedimenticola</taxon>
    </lineage>
</organism>
<evidence type="ECO:0008006" key="4">
    <source>
        <dbReference type="Google" id="ProtNLM"/>
    </source>
</evidence>
<sequence length="363" mass="39374">MWQDLKPLYRYPILILGMLSLVIGTLAGLGRLGTAVPQIALEQMAQHGVLMIPAFFGTVIGLERAVALGQRWAYVGPLLTGLAGGALFIGAPSAIPYGLLVAGSMLFVLASLKVVNIQSAVQNWILLGGASALCVGNLQLFSGMVVSEVLYWWIAFLLLTIAGERLELSRLVIRDNKKRLWLALLCVVPLLGASILIVNPALGTALFALGMMGIGIWLILFDIARRTVRMQGLTRFTAVCMLTGYAWLFFSALLFLGMALGWWNIGRDSALHTFFLGFVFSMVIGHALIIFPAVTQLKIPYSPIFYLPLLFLHGSLLMRIIGGIGDNSLLLKQGGYMNGVALALFILTLVGSIVRGKLRLEQT</sequence>
<evidence type="ECO:0000313" key="3">
    <source>
        <dbReference type="Proteomes" id="UP000317355"/>
    </source>
</evidence>
<feature type="transmembrane region" description="Helical" evidence="1">
    <location>
        <begin position="303"/>
        <end position="324"/>
    </location>
</feature>
<feature type="transmembrane region" description="Helical" evidence="1">
    <location>
        <begin position="236"/>
        <end position="263"/>
    </location>
</feature>
<comment type="caution">
    <text evidence="2">The sequence shown here is derived from an EMBL/GenBank/DDBJ whole genome shotgun (WGS) entry which is preliminary data.</text>
</comment>
<feature type="transmembrane region" description="Helical" evidence="1">
    <location>
        <begin position="12"/>
        <end position="32"/>
    </location>
</feature>
<feature type="transmembrane region" description="Helical" evidence="1">
    <location>
        <begin position="204"/>
        <end position="224"/>
    </location>
</feature>
<dbReference type="AlphaFoldDB" id="A0A558CSW2"/>
<name>A0A558CSW2_9GAMM</name>
<feature type="transmembrane region" description="Helical" evidence="1">
    <location>
        <begin position="44"/>
        <end position="60"/>
    </location>
</feature>
<dbReference type="Proteomes" id="UP000317355">
    <property type="component" value="Unassembled WGS sequence"/>
</dbReference>
<feature type="transmembrane region" description="Helical" evidence="1">
    <location>
        <begin position="124"/>
        <end position="144"/>
    </location>
</feature>
<dbReference type="EMBL" id="VMRY01000081">
    <property type="protein sequence ID" value="TVT51871.1"/>
    <property type="molecule type" value="Genomic_DNA"/>
</dbReference>
<protein>
    <recommendedName>
        <fullName evidence="4">NnrS family protein</fullName>
    </recommendedName>
</protein>